<keyword evidence="2" id="KW-1185">Reference proteome</keyword>
<dbReference type="Proteomes" id="UP000815677">
    <property type="component" value="Unassembled WGS sequence"/>
</dbReference>
<dbReference type="EMBL" id="DF846971">
    <property type="protein sequence ID" value="GAT51186.1"/>
    <property type="molecule type" value="Genomic_DNA"/>
</dbReference>
<reference evidence="1" key="1">
    <citation type="submission" date="2014-09" db="EMBL/GenBank/DDBJ databases">
        <title>Genome sequence of the luminous mushroom Mycena chlorophos for searching fungal bioluminescence genes.</title>
        <authorList>
            <person name="Tanaka Y."/>
            <person name="Kasuga D."/>
            <person name="Oba Y."/>
            <person name="Hase S."/>
            <person name="Sato K."/>
            <person name="Oba Y."/>
            <person name="Sakakibara Y."/>
        </authorList>
    </citation>
    <scope>NUCLEOTIDE SEQUENCE</scope>
</reference>
<evidence type="ECO:0000313" key="1">
    <source>
        <dbReference type="EMBL" id="GAT51186.1"/>
    </source>
</evidence>
<dbReference type="InterPro" id="IPR011009">
    <property type="entry name" value="Kinase-like_dom_sf"/>
</dbReference>
<dbReference type="SUPFAM" id="SSF56112">
    <property type="entry name" value="Protein kinase-like (PK-like)"/>
    <property type="match status" value="1"/>
</dbReference>
<sequence>MSVIDFLDGGHKQEPMDAHPCEHGPPGLRFKTYKMNLSPDVLQYRHCVSMLRFHEFKPVATSPHHDVALVVDIFNKYLLRDDYPRRYEACKDGVNTSIYLCHKLDPTKTREFYCSVQFVSPGQLCWGAIPAARAWQDSFLDCPVMGEFFKNLVATFEPPAECPKFVALTDGEHILLFNRLEWSVDYHYLDLIAYPADAGLASFRHALCLLLCQRVSETEHSKLLQPSPWFKVPLGALNDPQIPADRPLAAPVHATGFRDFDRFTLQRSLPDLKFFLEWKSLESKRLCSKLITSGALLDIDVDALKREEGSWNCPFPNPNLPTETQLYVARKPRPCQNLVHEMLRCKQTHPLTFEVTKVVRHEPEAFSQVFFGVLRASNGTVSPPICLKLYVDAMFEVNPDDLLEEFEEENNPRRRLWSLHQAEDLAKREQAAYERLSGHQGSLIPHCYGFHRFSSQDGTFNAYGALLEVISGPCIADAEPNTWNPNAQRDFIRQMREGLRALLYAGVDQGDWHAGQVLLPDGPTYHPETDALVFIDFALAVQRFGDEHKPGNAAIMTRASLMNLRTVLVDWVHMDRALVDVEFDWDSMHFNEF</sequence>
<name>A0ABQ0LJ59_MYCCL</name>
<evidence type="ECO:0000313" key="2">
    <source>
        <dbReference type="Proteomes" id="UP000815677"/>
    </source>
</evidence>
<accession>A0ABQ0LJ59</accession>
<protein>
    <recommendedName>
        <fullName evidence="3">Protein kinase domain-containing protein</fullName>
    </recommendedName>
</protein>
<organism evidence="1 2">
    <name type="scientific">Mycena chlorophos</name>
    <name type="common">Agaric fungus</name>
    <name type="synonym">Agaricus chlorophos</name>
    <dbReference type="NCBI Taxonomy" id="658473"/>
    <lineage>
        <taxon>Eukaryota</taxon>
        <taxon>Fungi</taxon>
        <taxon>Dikarya</taxon>
        <taxon>Basidiomycota</taxon>
        <taxon>Agaricomycotina</taxon>
        <taxon>Agaricomycetes</taxon>
        <taxon>Agaricomycetidae</taxon>
        <taxon>Agaricales</taxon>
        <taxon>Marasmiineae</taxon>
        <taxon>Mycenaceae</taxon>
        <taxon>Mycena</taxon>
    </lineage>
</organism>
<evidence type="ECO:0008006" key="3">
    <source>
        <dbReference type="Google" id="ProtNLM"/>
    </source>
</evidence>
<proteinExistence type="predicted"/>
<gene>
    <name evidence="1" type="ORF">MCHLO_08348</name>
</gene>